<feature type="domain" description="B12-binding" evidence="6">
    <location>
        <begin position="1"/>
        <end position="99"/>
    </location>
</feature>
<dbReference type="PROSITE" id="PS51332">
    <property type="entry name" value="B12_BINDING"/>
    <property type="match status" value="1"/>
</dbReference>
<name>A0A1V5SIG4_9BACT</name>
<dbReference type="InterPro" id="IPR058240">
    <property type="entry name" value="rSAM_sf"/>
</dbReference>
<dbReference type="NCBIfam" id="TIGR04013">
    <property type="entry name" value="B12_SAM_MJ_1487"/>
    <property type="match status" value="1"/>
</dbReference>
<dbReference type="SFLD" id="SFLDG01082">
    <property type="entry name" value="B12-binding_domain_containing"/>
    <property type="match status" value="1"/>
</dbReference>
<dbReference type="PANTHER" id="PTHR43409:SF17">
    <property type="entry name" value="METHYLTHIOTRANSFERASE MJ0865-RELATED"/>
    <property type="match status" value="1"/>
</dbReference>
<dbReference type="EC" id="2.-.-.-" evidence="8"/>
<sequence length="372" mass="41698">MEPASVFFCSKETDLLSAIAHHRSGLILISVMTPDCEQVRSLLMKCKSINPQVIICLGGPHISATPETFQGLANWLVRGEAEDLIQEIISYAKNDLPALDSVILKSNHRVRLDLYSPSPIKLGKYGFIEITRGCPYGCYFCQTSSLFGTDVRHRSLEAIFEYCREMKKKNLTDIRFITPNALAYDSIDGRSLNLNSIFSLLEGIKKIIGKSGRIFFGSFPSEIRPEFITLESISILKKFSDSKTLVFGGQTGSNRLLKTLHRGHSREQVFSAVDLAIQNGFQVAVDFIFGLPGENEDDEKETAQFMKKLIMRGAKIHAHSFLPLPGTHFHDAQPAIISPFLRHFLGKIARDGFLFGQWQTQEILAHTIKKDC</sequence>
<reference evidence="8" key="1">
    <citation type="submission" date="2017-02" db="EMBL/GenBank/DDBJ databases">
        <title>Delving into the versatile metabolic prowess of the omnipresent phylum Bacteroidetes.</title>
        <authorList>
            <person name="Nobu M.K."/>
            <person name="Mei R."/>
            <person name="Narihiro T."/>
            <person name="Kuroda K."/>
            <person name="Liu W.-T."/>
        </authorList>
    </citation>
    <scope>NUCLEOTIDE SEQUENCE</scope>
    <source>
        <strain evidence="8">ADurb.Bin276</strain>
    </source>
</reference>
<dbReference type="SUPFAM" id="SSF102114">
    <property type="entry name" value="Radical SAM enzymes"/>
    <property type="match status" value="1"/>
</dbReference>
<dbReference type="SFLD" id="SFLDS00029">
    <property type="entry name" value="Radical_SAM"/>
    <property type="match status" value="1"/>
</dbReference>
<dbReference type="CDD" id="cd01335">
    <property type="entry name" value="Radical_SAM"/>
    <property type="match status" value="1"/>
</dbReference>
<evidence type="ECO:0000256" key="4">
    <source>
        <dbReference type="ARBA" id="ARBA00023004"/>
    </source>
</evidence>
<keyword evidence="2" id="KW-0949">S-adenosyl-L-methionine</keyword>
<dbReference type="InterPro" id="IPR051198">
    <property type="entry name" value="BchE-like"/>
</dbReference>
<dbReference type="Pfam" id="PF04055">
    <property type="entry name" value="Radical_SAM"/>
    <property type="match status" value="1"/>
</dbReference>
<dbReference type="Pfam" id="PF02310">
    <property type="entry name" value="B12-binding"/>
    <property type="match status" value="1"/>
</dbReference>
<keyword evidence="3" id="KW-0479">Metal-binding</keyword>
<dbReference type="GO" id="GO:0031419">
    <property type="term" value="F:cobalamin binding"/>
    <property type="evidence" value="ECO:0007669"/>
    <property type="project" value="InterPro"/>
</dbReference>
<proteinExistence type="predicted"/>
<dbReference type="PROSITE" id="PS51918">
    <property type="entry name" value="RADICAL_SAM"/>
    <property type="match status" value="1"/>
</dbReference>
<comment type="caution">
    <text evidence="8">The sequence shown here is derived from an EMBL/GenBank/DDBJ whole genome shotgun (WGS) entry which is preliminary data.</text>
</comment>
<dbReference type="Gene3D" id="3.80.30.20">
    <property type="entry name" value="tm_1862 like domain"/>
    <property type="match status" value="1"/>
</dbReference>
<keyword evidence="8" id="KW-0808">Transferase</keyword>
<dbReference type="Proteomes" id="UP000485569">
    <property type="component" value="Unassembled WGS sequence"/>
</dbReference>
<dbReference type="InterPro" id="IPR007197">
    <property type="entry name" value="rSAM"/>
</dbReference>
<evidence type="ECO:0000256" key="2">
    <source>
        <dbReference type="ARBA" id="ARBA00022691"/>
    </source>
</evidence>
<gene>
    <name evidence="8" type="primary">miaB_3</name>
    <name evidence="8" type="ORF">BWY41_02126</name>
</gene>
<keyword evidence="4" id="KW-0408">Iron</keyword>
<dbReference type="GO" id="GO:0046872">
    <property type="term" value="F:metal ion binding"/>
    <property type="evidence" value="ECO:0007669"/>
    <property type="project" value="UniProtKB-KW"/>
</dbReference>
<dbReference type="GO" id="GO:0051536">
    <property type="term" value="F:iron-sulfur cluster binding"/>
    <property type="evidence" value="ECO:0007669"/>
    <property type="project" value="UniProtKB-KW"/>
</dbReference>
<evidence type="ECO:0000256" key="3">
    <source>
        <dbReference type="ARBA" id="ARBA00022723"/>
    </source>
</evidence>
<evidence type="ECO:0000259" key="6">
    <source>
        <dbReference type="PROSITE" id="PS51332"/>
    </source>
</evidence>
<dbReference type="InterPro" id="IPR023980">
    <property type="entry name" value="CHP04013_B12-bd/rSAM"/>
</dbReference>
<dbReference type="InterPro" id="IPR006158">
    <property type="entry name" value="Cobalamin-bd"/>
</dbReference>
<dbReference type="EMBL" id="MWBQ01000218">
    <property type="protein sequence ID" value="OQA54298.1"/>
    <property type="molecule type" value="Genomic_DNA"/>
</dbReference>
<evidence type="ECO:0000313" key="8">
    <source>
        <dbReference type="EMBL" id="OQA54298.1"/>
    </source>
</evidence>
<protein>
    <submittedName>
        <fullName evidence="8">(Dimethylallyl)adenosine tRNA methylthiotransferase MiaB</fullName>
        <ecNumber evidence="8">2.-.-.-</ecNumber>
    </submittedName>
</protein>
<keyword evidence="5" id="KW-0411">Iron-sulfur</keyword>
<evidence type="ECO:0000256" key="5">
    <source>
        <dbReference type="ARBA" id="ARBA00023014"/>
    </source>
</evidence>
<evidence type="ECO:0000259" key="7">
    <source>
        <dbReference type="PROSITE" id="PS51918"/>
    </source>
</evidence>
<dbReference type="GO" id="GO:0016740">
    <property type="term" value="F:transferase activity"/>
    <property type="evidence" value="ECO:0007669"/>
    <property type="project" value="UniProtKB-KW"/>
</dbReference>
<dbReference type="InterPro" id="IPR023404">
    <property type="entry name" value="rSAM_horseshoe"/>
</dbReference>
<dbReference type="AlphaFoldDB" id="A0A1V5SIG4"/>
<accession>A0A1V5SIG4</accession>
<organism evidence="8">
    <name type="scientific">Candidatus Atribacter allofermentans</name>
    <dbReference type="NCBI Taxonomy" id="1852833"/>
    <lineage>
        <taxon>Bacteria</taxon>
        <taxon>Pseudomonadati</taxon>
        <taxon>Atribacterota</taxon>
        <taxon>Atribacteria</taxon>
        <taxon>Atribacterales</taxon>
        <taxon>Atribacteraceae</taxon>
        <taxon>Atribacter</taxon>
    </lineage>
</organism>
<comment type="cofactor">
    <cofactor evidence="1">
        <name>[4Fe-4S] cluster</name>
        <dbReference type="ChEBI" id="CHEBI:49883"/>
    </cofactor>
</comment>
<dbReference type="Gene3D" id="3.40.50.280">
    <property type="entry name" value="Cobalamin-binding domain"/>
    <property type="match status" value="1"/>
</dbReference>
<dbReference type="SMART" id="SM00729">
    <property type="entry name" value="Elp3"/>
    <property type="match status" value="1"/>
</dbReference>
<dbReference type="PANTHER" id="PTHR43409">
    <property type="entry name" value="ANAEROBIC MAGNESIUM-PROTOPORPHYRIN IX MONOMETHYL ESTER CYCLASE-RELATED"/>
    <property type="match status" value="1"/>
</dbReference>
<dbReference type="InterPro" id="IPR006638">
    <property type="entry name" value="Elp3/MiaA/NifB-like_rSAM"/>
</dbReference>
<evidence type="ECO:0000256" key="1">
    <source>
        <dbReference type="ARBA" id="ARBA00001966"/>
    </source>
</evidence>
<feature type="domain" description="Radical SAM core" evidence="7">
    <location>
        <begin position="120"/>
        <end position="357"/>
    </location>
</feature>